<keyword evidence="3" id="KW-0378">Hydrolase</keyword>
<dbReference type="OrthoDB" id="7168509at2"/>
<gene>
    <name evidence="3" type="ORF">EV688_1257</name>
</gene>
<dbReference type="InterPro" id="IPR029045">
    <property type="entry name" value="ClpP/crotonase-like_dom_sf"/>
</dbReference>
<keyword evidence="4" id="KW-1185">Reference proteome</keyword>
<feature type="signal peptide" evidence="1">
    <location>
        <begin position="1"/>
        <end position="22"/>
    </location>
</feature>
<evidence type="ECO:0000313" key="3">
    <source>
        <dbReference type="EMBL" id="TCO70696.1"/>
    </source>
</evidence>
<dbReference type="PANTHER" id="PTHR32060">
    <property type="entry name" value="TAIL-SPECIFIC PROTEASE"/>
    <property type="match status" value="1"/>
</dbReference>
<dbReference type="GO" id="GO:0006508">
    <property type="term" value="P:proteolysis"/>
    <property type="evidence" value="ECO:0007669"/>
    <property type="project" value="UniProtKB-KW"/>
</dbReference>
<name>A0A4R2KJE1_9GAMM</name>
<feature type="chain" id="PRO_5020850192" evidence="1">
    <location>
        <begin position="23"/>
        <end position="447"/>
    </location>
</feature>
<dbReference type="SUPFAM" id="SSF52096">
    <property type="entry name" value="ClpP/crotonase"/>
    <property type="match status" value="1"/>
</dbReference>
<dbReference type="SUPFAM" id="SSF50156">
    <property type="entry name" value="PDZ domain-like"/>
    <property type="match status" value="1"/>
</dbReference>
<dbReference type="GO" id="GO:0008236">
    <property type="term" value="F:serine-type peptidase activity"/>
    <property type="evidence" value="ECO:0007669"/>
    <property type="project" value="InterPro"/>
</dbReference>
<organism evidence="3 4">
    <name type="scientific">Chromatocurvus halotolerans</name>
    <dbReference type="NCBI Taxonomy" id="1132028"/>
    <lineage>
        <taxon>Bacteria</taxon>
        <taxon>Pseudomonadati</taxon>
        <taxon>Pseudomonadota</taxon>
        <taxon>Gammaproteobacteria</taxon>
        <taxon>Cellvibrionales</taxon>
        <taxon>Halieaceae</taxon>
        <taxon>Chromatocurvus</taxon>
    </lineage>
</organism>
<dbReference type="InterPro" id="IPR005151">
    <property type="entry name" value="Tail-specific_protease"/>
</dbReference>
<keyword evidence="3" id="KW-0645">Protease</keyword>
<feature type="domain" description="PDZ" evidence="2">
    <location>
        <begin position="129"/>
        <end position="172"/>
    </location>
</feature>
<dbReference type="EMBL" id="SLWX01000025">
    <property type="protein sequence ID" value="TCO70696.1"/>
    <property type="molecule type" value="Genomic_DNA"/>
</dbReference>
<dbReference type="PROSITE" id="PS50106">
    <property type="entry name" value="PDZ"/>
    <property type="match status" value="1"/>
</dbReference>
<evidence type="ECO:0000259" key="2">
    <source>
        <dbReference type="PROSITE" id="PS50106"/>
    </source>
</evidence>
<evidence type="ECO:0000256" key="1">
    <source>
        <dbReference type="SAM" id="SignalP"/>
    </source>
</evidence>
<evidence type="ECO:0000313" key="4">
    <source>
        <dbReference type="Proteomes" id="UP000294980"/>
    </source>
</evidence>
<dbReference type="Gene3D" id="3.90.226.10">
    <property type="entry name" value="2-enoyl-CoA Hydratase, Chain A, domain 1"/>
    <property type="match status" value="1"/>
</dbReference>
<dbReference type="AlphaFoldDB" id="A0A4R2KJE1"/>
<dbReference type="GO" id="GO:0030288">
    <property type="term" value="C:outer membrane-bounded periplasmic space"/>
    <property type="evidence" value="ECO:0007669"/>
    <property type="project" value="TreeGrafter"/>
</dbReference>
<dbReference type="SMART" id="SM00228">
    <property type="entry name" value="PDZ"/>
    <property type="match status" value="1"/>
</dbReference>
<dbReference type="Proteomes" id="UP000294980">
    <property type="component" value="Unassembled WGS sequence"/>
</dbReference>
<dbReference type="GO" id="GO:0007165">
    <property type="term" value="P:signal transduction"/>
    <property type="evidence" value="ECO:0007669"/>
    <property type="project" value="TreeGrafter"/>
</dbReference>
<dbReference type="Pfam" id="PF17820">
    <property type="entry name" value="PDZ_6"/>
    <property type="match status" value="1"/>
</dbReference>
<sequence>MRVIPMLATVLTLIGVSGAASSQSPGDSSSADYPHGPDAIPLLNEIWEVAAESIYPSHLAKRFDPLTLETLEGRLRADDSLALADALNPFLGSLGVSHTRFYDRRHQSYYFLRSLFSTRDLDSPQLYTIGVQLDEHSPGLVRAVLEGSPAASAGIQRQDRLLAVDGTPFTSLLQWQRPAATRIHLLREGREHEIVLTPVLQSYHRALASATRASRQVMHCGGRRIGYLHLWAGTHETFLETLKESVTDALEGQLDGFILDLRDGYGGAWWPYLDPFYPDRANYFTYTTTDSNGTSSPVQAEPGVNEKSWMGPLAVIINSGTRSGKESLAYQFRKEDNVTVLGTTTAGAFTAGRGVFADRDVDYIFYLSVQELSLDGTVIEGEGVMPDIVIQGNVGRDAPLAAALAHLALRATFLPAQAAALESSAARKTAGPLTRGANRAILSSCDA</sequence>
<dbReference type="InterPro" id="IPR036034">
    <property type="entry name" value="PDZ_sf"/>
</dbReference>
<dbReference type="RefSeq" id="WP_117319633.1">
    <property type="nucleotide sequence ID" value="NZ_QQSW01000032.1"/>
</dbReference>
<dbReference type="Gene3D" id="2.30.42.10">
    <property type="match status" value="1"/>
</dbReference>
<accession>A0A4R2KJE1</accession>
<comment type="caution">
    <text evidence="3">The sequence shown here is derived from an EMBL/GenBank/DDBJ whole genome shotgun (WGS) entry which is preliminary data.</text>
</comment>
<reference evidence="3 4" key="1">
    <citation type="submission" date="2019-03" db="EMBL/GenBank/DDBJ databases">
        <title>Genomic Encyclopedia of Type Strains, Phase IV (KMG-IV): sequencing the most valuable type-strain genomes for metagenomic binning, comparative biology and taxonomic classification.</title>
        <authorList>
            <person name="Goeker M."/>
        </authorList>
    </citation>
    <scope>NUCLEOTIDE SEQUENCE [LARGE SCALE GENOMIC DNA]</scope>
    <source>
        <strain evidence="3 4">DSM 23344</strain>
    </source>
</reference>
<dbReference type="SMART" id="SM00245">
    <property type="entry name" value="TSPc"/>
    <property type="match status" value="1"/>
</dbReference>
<protein>
    <submittedName>
        <fullName evidence="3">C-terminal processing protease CtpA/Prc</fullName>
    </submittedName>
</protein>
<dbReference type="GO" id="GO:0004175">
    <property type="term" value="F:endopeptidase activity"/>
    <property type="evidence" value="ECO:0007669"/>
    <property type="project" value="TreeGrafter"/>
</dbReference>
<keyword evidence="1" id="KW-0732">Signal</keyword>
<dbReference type="InterPro" id="IPR001478">
    <property type="entry name" value="PDZ"/>
</dbReference>
<dbReference type="Pfam" id="PF03572">
    <property type="entry name" value="Peptidase_S41"/>
    <property type="match status" value="1"/>
</dbReference>
<dbReference type="InterPro" id="IPR041489">
    <property type="entry name" value="PDZ_6"/>
</dbReference>
<dbReference type="PANTHER" id="PTHR32060:SF30">
    <property type="entry name" value="CARBOXY-TERMINAL PROCESSING PROTEASE CTPA"/>
    <property type="match status" value="1"/>
</dbReference>
<proteinExistence type="predicted"/>